<organism evidence="1">
    <name type="scientific">viral metagenome</name>
    <dbReference type="NCBI Taxonomy" id="1070528"/>
    <lineage>
        <taxon>unclassified sequences</taxon>
        <taxon>metagenomes</taxon>
        <taxon>organismal metagenomes</taxon>
    </lineage>
</organism>
<dbReference type="Gene3D" id="2.30.30.380">
    <property type="entry name" value="Zn-finger domain of Sec23/24"/>
    <property type="match status" value="1"/>
</dbReference>
<evidence type="ECO:0000313" key="1">
    <source>
        <dbReference type="EMBL" id="QHT22149.1"/>
    </source>
</evidence>
<name>A0A6C0E1I4_9ZZZZ</name>
<dbReference type="EMBL" id="MN739705">
    <property type="protein sequence ID" value="QHT22149.1"/>
    <property type="molecule type" value="Genomic_DNA"/>
</dbReference>
<accession>A0A6C0E1I4</accession>
<dbReference type="AlphaFoldDB" id="A0A6C0E1I4"/>
<sequence length="335" mass="37370">MAAASASAIAKAKAKAIAKDDDFVVGGNIWNTYFLPVFLYCIANKDTMPLKDLKVDSEGTCGNPKQIVYSLDCDFVCWFNKDRYGGLFVIKEKNKGADKGKGYKICSLQYKNVIGISNDSTRYDNLEKYTVRFGENDIKRGVDGFRRIDKKFIAPIKELYGKLYESDILVDAWEKYKKLCIKLEKKYIGLGEFDDVIRKNILSTLGERIMLKDVYINYLRSKEKIEEPAPSLLASKASAPTKLVPVLASTESASASAASASALAPKKPVSSSPPGGIAIEPGWACPWCTYSENPDEFLMCEMCGTVKPEHLSGGKNKNITLYYKNKHNYKKLNKY</sequence>
<proteinExistence type="predicted"/>
<reference evidence="1" key="1">
    <citation type="journal article" date="2020" name="Nature">
        <title>Giant virus diversity and host interactions through global metagenomics.</title>
        <authorList>
            <person name="Schulz F."/>
            <person name="Roux S."/>
            <person name="Paez-Espino D."/>
            <person name="Jungbluth S."/>
            <person name="Walsh D.A."/>
            <person name="Denef V.J."/>
            <person name="McMahon K.D."/>
            <person name="Konstantinidis K.T."/>
            <person name="Eloe-Fadrosh E.A."/>
            <person name="Kyrpides N.C."/>
            <person name="Woyke T."/>
        </authorList>
    </citation>
    <scope>NUCLEOTIDE SEQUENCE</scope>
    <source>
        <strain evidence="1">GVMAG-M-3300023179-103</strain>
    </source>
</reference>
<protein>
    <submittedName>
        <fullName evidence="1">Uncharacterized protein</fullName>
    </submittedName>
</protein>